<dbReference type="AlphaFoldDB" id="A0A7N8XTT1"/>
<comment type="similarity">
    <text evidence="18">Belongs to the glutamate-gated ion channel (TC 1.A.10.1) family.</text>
</comment>
<feature type="binding site" evidence="15">
    <location>
        <position position="636"/>
    </location>
    <ligand>
        <name>L-glutamate</name>
        <dbReference type="ChEBI" id="CHEBI:29985"/>
    </ligand>
</feature>
<keyword evidence="5 18" id="KW-1133">Transmembrane helix</keyword>
<dbReference type="InterPro" id="IPR001320">
    <property type="entry name" value="Iontro_rcpt_C"/>
</dbReference>
<keyword evidence="7 18" id="KW-0406">Ion transport</keyword>
<evidence type="ECO:0000256" key="6">
    <source>
        <dbReference type="ARBA" id="ARBA00023018"/>
    </source>
</evidence>
<keyword evidence="10" id="KW-0325">Glycoprotein</keyword>
<dbReference type="PANTHER" id="PTHR18966">
    <property type="entry name" value="IONOTROPIC GLUTAMATE RECEPTOR"/>
    <property type="match status" value="1"/>
</dbReference>
<dbReference type="Proteomes" id="UP000261640">
    <property type="component" value="Unplaced"/>
</dbReference>
<evidence type="ECO:0000256" key="4">
    <source>
        <dbReference type="ARBA" id="ARBA00022729"/>
    </source>
</evidence>
<keyword evidence="17" id="KW-1015">Disulfide bond</keyword>
<comment type="subcellular location">
    <subcellularLocation>
        <location evidence="14 18">Postsynaptic cell membrane</location>
        <topology evidence="14 18">Multi-pass membrane protein</topology>
    </subcellularLocation>
</comment>
<dbReference type="Pfam" id="PF10613">
    <property type="entry name" value="Lig_chan-Glu_bd"/>
    <property type="match status" value="1"/>
</dbReference>
<protein>
    <recommendedName>
        <fullName evidence="18">Glutamate receptor</fullName>
    </recommendedName>
</protein>
<keyword evidence="4" id="KW-0732">Signal</keyword>
<evidence type="ECO:0000259" key="20">
    <source>
        <dbReference type="SMART" id="SM00918"/>
    </source>
</evidence>
<dbReference type="FunFam" id="3.40.190.10:FF:000001">
    <property type="entry name" value="Glutamate receptor ionotropic, kainate 2"/>
    <property type="match status" value="1"/>
</dbReference>
<feature type="site" description="Interaction with the cone snail toxin Con-ikot-ikot" evidence="16">
    <location>
        <position position="433"/>
    </location>
</feature>
<dbReference type="InterPro" id="IPR015683">
    <property type="entry name" value="Ionotropic_Glu_rcpt"/>
</dbReference>
<keyword evidence="22" id="KW-1185">Reference proteome</keyword>
<feature type="disulfide bond" evidence="17">
    <location>
        <begin position="83"/>
        <end position="332"/>
    </location>
</feature>
<feature type="site" description="Crucial to convey clamshell closure to channel opening" evidence="16">
    <location>
        <position position="614"/>
    </location>
</feature>
<evidence type="ECO:0000256" key="18">
    <source>
        <dbReference type="RuleBase" id="RU367118"/>
    </source>
</evidence>
<keyword evidence="6 18" id="KW-0770">Synapse</keyword>
<dbReference type="GO" id="GO:0022824">
    <property type="term" value="F:transmitter-gated monoatomic ion channel activity"/>
    <property type="evidence" value="ECO:0007669"/>
    <property type="project" value="UniProtKB-ARBA"/>
</dbReference>
<reference evidence="21" key="2">
    <citation type="submission" date="2025-09" db="UniProtKB">
        <authorList>
            <consortium name="Ensembl"/>
        </authorList>
    </citation>
    <scope>IDENTIFICATION</scope>
</reference>
<dbReference type="Gene3D" id="3.40.190.10">
    <property type="entry name" value="Periplasmic binding protein-like II"/>
    <property type="match status" value="2"/>
</dbReference>
<keyword evidence="12 18" id="KW-1071">Ligand-gated ion channel</keyword>
<dbReference type="SUPFAM" id="SSF53850">
    <property type="entry name" value="Periplasmic binding protein-like II"/>
    <property type="match status" value="1"/>
</dbReference>
<feature type="site" description="Interaction with the cone snail toxin Con-ikot-ikot" evidence="16">
    <location>
        <position position="641"/>
    </location>
</feature>
<dbReference type="InterPro" id="IPR001508">
    <property type="entry name" value="Iono_Glu_rcpt_met"/>
</dbReference>
<dbReference type="GO" id="GO:0007166">
    <property type="term" value="P:cell surface receptor signaling pathway"/>
    <property type="evidence" value="ECO:0007669"/>
    <property type="project" value="UniProtKB-ARBA"/>
</dbReference>
<proteinExistence type="inferred from homology"/>
<evidence type="ECO:0000256" key="12">
    <source>
        <dbReference type="ARBA" id="ARBA00023286"/>
    </source>
</evidence>
<dbReference type="SUPFAM" id="SSF53822">
    <property type="entry name" value="Periplasmic binding protein-like I"/>
    <property type="match status" value="1"/>
</dbReference>
<evidence type="ECO:0000256" key="14">
    <source>
        <dbReference type="ARBA" id="ARBA00034104"/>
    </source>
</evidence>
<feature type="binding site" evidence="15">
    <location>
        <position position="458"/>
    </location>
    <ligand>
        <name>L-glutamate</name>
        <dbReference type="ChEBI" id="CHEBI:29985"/>
    </ligand>
</feature>
<dbReference type="Gene3D" id="3.40.50.2300">
    <property type="match status" value="2"/>
</dbReference>
<dbReference type="InterPro" id="IPR028082">
    <property type="entry name" value="Peripla_BP_I"/>
</dbReference>
<evidence type="ECO:0000313" key="21">
    <source>
        <dbReference type="Ensembl" id="ENSMAMP00000053796.1"/>
    </source>
</evidence>
<evidence type="ECO:0000259" key="19">
    <source>
        <dbReference type="SMART" id="SM00079"/>
    </source>
</evidence>
<evidence type="ECO:0000256" key="8">
    <source>
        <dbReference type="ARBA" id="ARBA00023136"/>
    </source>
</evidence>
<evidence type="ECO:0000313" key="22">
    <source>
        <dbReference type="Proteomes" id="UP000261640"/>
    </source>
</evidence>
<evidence type="ECO:0000256" key="16">
    <source>
        <dbReference type="PIRSR" id="PIRSR601508-2"/>
    </source>
</evidence>
<dbReference type="SMART" id="SM00918">
    <property type="entry name" value="Lig_chan-Glu_bd"/>
    <property type="match status" value="1"/>
</dbReference>
<dbReference type="GO" id="GO:0045211">
    <property type="term" value="C:postsynaptic membrane"/>
    <property type="evidence" value="ECO:0007669"/>
    <property type="project" value="UniProtKB-SubCell"/>
</dbReference>
<sequence length="843" mass="94856">MRLPAFPLSHPAQELFSLLGEKCGIAPQRGLFMRSTVQEHSAFRFAVQLYNTNQNVTEKPFHLNYNVDNLESSNSFSVTHAFCSQFSRGVYAIFGFYDRKSMNTLTSFCGALHTSFITPSFPIDADVQFVIQMRPSLRGAILSLLDHYNWERFVYLYDTDRGFAILQAIMESAVANNWQVTARSVGNVVDPTEYRRIIEEMDRRQEKRFLIDCEVVRINSILEQVVTSGKNGRGYHYILANLGFSNMSLDRVFAGGANITGFQIINPDSPIVQQFLQRWERLDEREFPEAKNTPLKYTSALTHDAILVIAEAFRYLRRQRVDVSRRGSAGDCLANPAVPWSQGIDIERALKMVQVQGMTGNIQFDTFGRRSNYTINVYEMKSGGLATKDVCFLYYDLKIIYEGYCVDLASEIAKHVGIKYKLSIVPDGKYGARDPETKTWNGMVGELVYGRADIAVAPLTITLVREEVIDFSKPFMSLGISIMIKKPQKSKPGVFSFLDPLAYEIWMCIVFAYIGVSVVLFLVSRFSPYEWHLDENDEAKDPQSPPDPPNDFGIFNSLWFSLGAFMQQGCDISPRSLSGRIVGGVWWFFTLIIISSYTANLAAFLTVERMVSPIESAEDLAKQTEIAYGTLDSGSTKEFFRRSKIAVYEKMWSYMKSAEPSVFAKTTPDGVSRVRKSKGKFAFLLESTMNEYIEQRKPCDTMKVGGNLDSKGYGVATPKGSALRTPVNLAVLKLSEQGILDKLKNKWWYDKGECGTKDSGSKDKTSALSLSNVAGVFYILVGGLGLAMTVALIEFCYKSRQETKKLKLTKNAQNFKPAPPANTQNFATYREGYNVYGTESVKI</sequence>
<dbReference type="SMART" id="SM00079">
    <property type="entry name" value="PBPe"/>
    <property type="match status" value="1"/>
</dbReference>
<dbReference type="SUPFAM" id="SSF81324">
    <property type="entry name" value="Voltage-gated potassium channels"/>
    <property type="match status" value="1"/>
</dbReference>
<feature type="disulfide bond" evidence="17">
    <location>
        <begin position="699"/>
        <end position="754"/>
    </location>
</feature>
<evidence type="ECO:0000256" key="2">
    <source>
        <dbReference type="ARBA" id="ARBA00022475"/>
    </source>
</evidence>
<accession>A0A7N8XTT1</accession>
<dbReference type="Pfam" id="PF01094">
    <property type="entry name" value="ANF_receptor"/>
    <property type="match status" value="1"/>
</dbReference>
<dbReference type="InterPro" id="IPR001828">
    <property type="entry name" value="ANF_lig-bd_rcpt"/>
</dbReference>
<feature type="binding site" evidence="15">
    <location>
        <position position="460"/>
    </location>
    <ligand>
        <name>L-glutamate</name>
        <dbReference type="ChEBI" id="CHEBI:29985"/>
    </ligand>
</feature>
<evidence type="ECO:0000256" key="15">
    <source>
        <dbReference type="PIRSR" id="PIRSR601508-1"/>
    </source>
</evidence>
<evidence type="ECO:0000256" key="9">
    <source>
        <dbReference type="ARBA" id="ARBA00023170"/>
    </source>
</evidence>
<keyword evidence="2 18" id="KW-1003">Cell membrane</keyword>
<dbReference type="FunFam" id="3.40.50.2300:FF:000004">
    <property type="entry name" value="Glutamate receptor, ionotropic, AMPA 2"/>
    <property type="match status" value="1"/>
</dbReference>
<dbReference type="Gene3D" id="1.10.287.70">
    <property type="match status" value="2"/>
</dbReference>
<keyword evidence="13 18" id="KW-0407">Ion channel</keyword>
<dbReference type="PRINTS" id="PR00177">
    <property type="entry name" value="NMDARECEPTOR"/>
</dbReference>
<dbReference type="FunFam" id="1.10.287.70:FF:000013">
    <property type="entry name" value="Glutamate receptor, ionotropic, AMPA 4"/>
    <property type="match status" value="1"/>
</dbReference>
<dbReference type="Pfam" id="PF00060">
    <property type="entry name" value="Lig_chan"/>
    <property type="match status" value="1"/>
</dbReference>
<dbReference type="CDD" id="cd13715">
    <property type="entry name" value="PBP2_iGluR_AMPA"/>
    <property type="match status" value="1"/>
</dbReference>
<evidence type="ECO:0000256" key="7">
    <source>
        <dbReference type="ARBA" id="ARBA00023065"/>
    </source>
</evidence>
<evidence type="ECO:0000256" key="3">
    <source>
        <dbReference type="ARBA" id="ARBA00022692"/>
    </source>
</evidence>
<evidence type="ECO:0000256" key="13">
    <source>
        <dbReference type="ARBA" id="ARBA00023303"/>
    </source>
</evidence>
<dbReference type="GeneTree" id="ENSGT00940000156123"/>
<comment type="function">
    <text evidence="18">Receptor for glutamate that functions as a ligand-gated ion channel in the central nervous system and plays an important role in excitatory synaptic transmission. L-glutamate acts as an excitatory neurotransmitter at many synapses in the central nervous system.</text>
</comment>
<feature type="site" description="Interaction with the cone snail toxin Con-ikot-ikot" evidence="16">
    <location>
        <position position="733"/>
    </location>
</feature>
<dbReference type="InterPro" id="IPR019594">
    <property type="entry name" value="Glu/Gly-bd"/>
</dbReference>
<feature type="transmembrane region" description="Helical" evidence="18">
    <location>
        <begin position="501"/>
        <end position="523"/>
    </location>
</feature>
<feature type="binding site" evidence="15">
    <location>
        <position position="686"/>
    </location>
    <ligand>
        <name>L-glutamate</name>
        <dbReference type="ChEBI" id="CHEBI:29985"/>
    </ligand>
</feature>
<evidence type="ECO:0000256" key="5">
    <source>
        <dbReference type="ARBA" id="ARBA00022989"/>
    </source>
</evidence>
<name>A0A7N8XTT1_9TELE</name>
<keyword evidence="9 18" id="KW-0675">Receptor</keyword>
<evidence type="ECO:0000256" key="10">
    <source>
        <dbReference type="ARBA" id="ARBA00023180"/>
    </source>
</evidence>
<dbReference type="Ensembl" id="ENSMAMT00000052372.1">
    <property type="protein sequence ID" value="ENSMAMP00000053796.1"/>
    <property type="gene ID" value="ENSMAMG00000013435.2"/>
</dbReference>
<feature type="domain" description="Ionotropic glutamate receptor C-terminal" evidence="19">
    <location>
        <begin position="388"/>
        <end position="750"/>
    </location>
</feature>
<feature type="transmembrane region" description="Helical" evidence="18">
    <location>
        <begin position="585"/>
        <end position="607"/>
    </location>
</feature>
<organism evidence="21 22">
    <name type="scientific">Mastacembelus armatus</name>
    <name type="common">zig-zag eel</name>
    <dbReference type="NCBI Taxonomy" id="205130"/>
    <lineage>
        <taxon>Eukaryota</taxon>
        <taxon>Metazoa</taxon>
        <taxon>Chordata</taxon>
        <taxon>Craniata</taxon>
        <taxon>Vertebrata</taxon>
        <taxon>Euteleostomi</taxon>
        <taxon>Actinopterygii</taxon>
        <taxon>Neopterygii</taxon>
        <taxon>Teleostei</taxon>
        <taxon>Neoteleostei</taxon>
        <taxon>Acanthomorphata</taxon>
        <taxon>Anabantaria</taxon>
        <taxon>Synbranchiformes</taxon>
        <taxon>Mastacembelidae</taxon>
        <taxon>Mastacembelus</taxon>
    </lineage>
</organism>
<keyword evidence="11 18" id="KW-0628">Postsynaptic cell membrane</keyword>
<feature type="transmembrane region" description="Helical" evidence="18">
    <location>
        <begin position="775"/>
        <end position="797"/>
    </location>
</feature>
<keyword evidence="1 18" id="KW-0813">Transport</keyword>
<evidence type="ECO:0000256" key="17">
    <source>
        <dbReference type="PIRSR" id="PIRSR601508-3"/>
    </source>
</evidence>
<feature type="binding site" evidence="15">
    <location>
        <position position="635"/>
    </location>
    <ligand>
        <name>L-glutamate</name>
        <dbReference type="ChEBI" id="CHEBI:29985"/>
    </ligand>
</feature>
<feature type="domain" description="Ionotropic glutamate receptor L-glutamate and glycine-binding" evidence="20">
    <location>
        <begin position="391"/>
        <end position="449"/>
    </location>
</feature>
<keyword evidence="8 18" id="KW-0472">Membrane</keyword>
<evidence type="ECO:0000256" key="11">
    <source>
        <dbReference type="ARBA" id="ARBA00023257"/>
    </source>
</evidence>
<reference evidence="21" key="1">
    <citation type="submission" date="2025-08" db="UniProtKB">
        <authorList>
            <consortium name="Ensembl"/>
        </authorList>
    </citation>
    <scope>IDENTIFICATION</scope>
</reference>
<evidence type="ECO:0000256" key="1">
    <source>
        <dbReference type="ARBA" id="ARBA00022448"/>
    </source>
</evidence>
<feature type="binding site" evidence="15">
    <location>
        <position position="465"/>
    </location>
    <ligand>
        <name>L-glutamate</name>
        <dbReference type="ChEBI" id="CHEBI:29985"/>
    </ligand>
</feature>
<keyword evidence="3 18" id="KW-0812">Transmembrane</keyword>
<dbReference type="FunFam" id="3.40.190.10:FF:000666">
    <property type="entry name" value="Glutamate receptor, ionotropic, AMPA 2a"/>
    <property type="match status" value="1"/>
</dbReference>